<gene>
    <name evidence="2" type="ORF">LCGC14_1406320</name>
</gene>
<accession>A0A0F9KGJ2</accession>
<dbReference type="AlphaFoldDB" id="A0A0F9KGJ2"/>
<organism evidence="2">
    <name type="scientific">marine sediment metagenome</name>
    <dbReference type="NCBI Taxonomy" id="412755"/>
    <lineage>
        <taxon>unclassified sequences</taxon>
        <taxon>metagenomes</taxon>
        <taxon>ecological metagenomes</taxon>
    </lineage>
</organism>
<sequence>MSNFKQAIKWLEEGKEIRRKIWEDPKYKTGLMKGATVNGNVEPHFMHLYCLNDFLADDWEICKEEK</sequence>
<protein>
    <recommendedName>
        <fullName evidence="1">Thoeris anti-defense 2-like domain-containing protein</fullName>
    </recommendedName>
</protein>
<dbReference type="InterPro" id="IPR021361">
    <property type="entry name" value="Tad2-like_dom"/>
</dbReference>
<dbReference type="Pfam" id="PF11195">
    <property type="entry name" value="Tad2-like"/>
    <property type="match status" value="1"/>
</dbReference>
<evidence type="ECO:0000313" key="2">
    <source>
        <dbReference type="EMBL" id="KKM73846.1"/>
    </source>
</evidence>
<name>A0A0F9KGJ2_9ZZZZ</name>
<evidence type="ECO:0000259" key="1">
    <source>
        <dbReference type="Pfam" id="PF11195"/>
    </source>
</evidence>
<dbReference type="EMBL" id="LAZR01009235">
    <property type="protein sequence ID" value="KKM73846.1"/>
    <property type="molecule type" value="Genomic_DNA"/>
</dbReference>
<reference evidence="2" key="1">
    <citation type="journal article" date="2015" name="Nature">
        <title>Complex archaea that bridge the gap between prokaryotes and eukaryotes.</title>
        <authorList>
            <person name="Spang A."/>
            <person name="Saw J.H."/>
            <person name="Jorgensen S.L."/>
            <person name="Zaremba-Niedzwiedzka K."/>
            <person name="Martijn J."/>
            <person name="Lind A.E."/>
            <person name="van Eijk R."/>
            <person name="Schleper C."/>
            <person name="Guy L."/>
            <person name="Ettema T.J."/>
        </authorList>
    </citation>
    <scope>NUCLEOTIDE SEQUENCE</scope>
</reference>
<comment type="caution">
    <text evidence="2">The sequence shown here is derived from an EMBL/GenBank/DDBJ whole genome shotgun (WGS) entry which is preliminary data.</text>
</comment>
<proteinExistence type="predicted"/>
<feature type="domain" description="Thoeris anti-defense 2-like" evidence="1">
    <location>
        <begin position="3"/>
        <end position="61"/>
    </location>
</feature>